<evidence type="ECO:0000313" key="1">
    <source>
        <dbReference type="EMBL" id="KAJ8122003.1"/>
    </source>
</evidence>
<organism evidence="1 2">
    <name type="scientific">Nemania bipapillata</name>
    <dbReference type="NCBI Taxonomy" id="110536"/>
    <lineage>
        <taxon>Eukaryota</taxon>
        <taxon>Fungi</taxon>
        <taxon>Dikarya</taxon>
        <taxon>Ascomycota</taxon>
        <taxon>Pezizomycotina</taxon>
        <taxon>Sordariomycetes</taxon>
        <taxon>Xylariomycetidae</taxon>
        <taxon>Xylariales</taxon>
        <taxon>Xylariaceae</taxon>
        <taxon>Nemania</taxon>
    </lineage>
</organism>
<name>A0ACC2J3P2_9PEZI</name>
<keyword evidence="2" id="KW-1185">Reference proteome</keyword>
<proteinExistence type="predicted"/>
<protein>
    <submittedName>
        <fullName evidence="1">Uncharacterized protein</fullName>
    </submittedName>
</protein>
<accession>A0ACC2J3P2</accession>
<reference evidence="1" key="1">
    <citation type="submission" date="2022-11" db="EMBL/GenBank/DDBJ databases">
        <title>Genome Sequence of Nemania bipapillata.</title>
        <authorList>
            <person name="Buettner E."/>
        </authorList>
    </citation>
    <scope>NUCLEOTIDE SEQUENCE</scope>
    <source>
        <strain evidence="1">CP14</strain>
    </source>
</reference>
<sequence>MYAIPGDFLKAELFNREEQCAAESPAHAAGLCWCKIADTVVQMQRDWADLPIPVLVSDPNLASRDMFGNTMFHYLATKDAIQDLFLHLVCQALRDRSLPVRNLNTAGQTFLHVLHRSWFQEGSRLEELFQTLRSGGFDIFATDVYGRSFFHIVRLQGSTRFPGQSTDIYRMNRRDAFGMKLMDTRSSPDANDAATHNQTWQRTGTTPPAAFTRLIPRINTQTGAVEDKLHTHADLLRVVVSAVGVDQSLSPNPQHEDSQGRNGFHCLAEVDFCLSPGTPKHGARGHLKDDARSIPQGHNKRKHKDDEEIQLPRTTPDIRRQDYIRGLICAKVDVNQYDKQGNTPLMSFVVNSSDATKYEKEESEIVIKALVQEAGAKLESRNRNGETCLHLAARHGKPNALRVLLELGANPHTRNAQGLGILDVVDNLYDTTEGDEKNNARFEACRAVLTRTADCAVQTPTLIDEWRSHKISKEIFG</sequence>
<comment type="caution">
    <text evidence="1">The sequence shown here is derived from an EMBL/GenBank/DDBJ whole genome shotgun (WGS) entry which is preliminary data.</text>
</comment>
<gene>
    <name evidence="1" type="ORF">ONZ43_g1689</name>
</gene>
<dbReference type="EMBL" id="JAPESX010000307">
    <property type="protein sequence ID" value="KAJ8122003.1"/>
    <property type="molecule type" value="Genomic_DNA"/>
</dbReference>
<dbReference type="Proteomes" id="UP001153334">
    <property type="component" value="Unassembled WGS sequence"/>
</dbReference>
<evidence type="ECO:0000313" key="2">
    <source>
        <dbReference type="Proteomes" id="UP001153334"/>
    </source>
</evidence>